<evidence type="ECO:0000256" key="3">
    <source>
        <dbReference type="ARBA" id="ARBA00023163"/>
    </source>
</evidence>
<dbReference type="RefSeq" id="WP_201311096.1">
    <property type="nucleotide sequence ID" value="NZ_BLYI01000038.1"/>
</dbReference>
<dbReference type="PRINTS" id="PR00598">
    <property type="entry name" value="HTHMARR"/>
</dbReference>
<accession>A0A916VDX1</accession>
<name>A0A916VDX1_9FIRM</name>
<dbReference type="AlphaFoldDB" id="A0A916VDX1"/>
<dbReference type="SUPFAM" id="SSF46785">
    <property type="entry name" value="Winged helix' DNA-binding domain"/>
    <property type="match status" value="1"/>
</dbReference>
<dbReference type="Proteomes" id="UP000613208">
    <property type="component" value="Unassembled WGS sequence"/>
</dbReference>
<dbReference type="PANTHER" id="PTHR33164:SF57">
    <property type="entry name" value="MARR-FAMILY TRANSCRIPTIONAL REGULATOR"/>
    <property type="match status" value="1"/>
</dbReference>
<dbReference type="GO" id="GO:0003677">
    <property type="term" value="F:DNA binding"/>
    <property type="evidence" value="ECO:0007669"/>
    <property type="project" value="UniProtKB-KW"/>
</dbReference>
<gene>
    <name evidence="5" type="ORF">ANBU17_17340</name>
</gene>
<dbReference type="InterPro" id="IPR036388">
    <property type="entry name" value="WH-like_DNA-bd_sf"/>
</dbReference>
<evidence type="ECO:0000259" key="4">
    <source>
        <dbReference type="PROSITE" id="PS50995"/>
    </source>
</evidence>
<reference evidence="5" key="1">
    <citation type="submission" date="2020-06" db="EMBL/GenBank/DDBJ databases">
        <title>Characterization of fructooligosaccharide metabolism and fructooligosaccharide-degrading enzymes in human commensal butyrate producers.</title>
        <authorList>
            <person name="Tanno H."/>
            <person name="Fujii T."/>
            <person name="Hirano K."/>
            <person name="Maeno S."/>
            <person name="Tonozuka T."/>
            <person name="Sakamoto M."/>
            <person name="Ohkuma M."/>
            <person name="Tochio T."/>
            <person name="Endo A."/>
        </authorList>
    </citation>
    <scope>NUCLEOTIDE SEQUENCE</scope>
    <source>
        <strain evidence="5">JCM 17466</strain>
    </source>
</reference>
<protein>
    <recommendedName>
        <fullName evidence="4">HTH marR-type domain-containing protein</fullName>
    </recommendedName>
</protein>
<evidence type="ECO:0000313" key="5">
    <source>
        <dbReference type="EMBL" id="GFO85387.1"/>
    </source>
</evidence>
<keyword evidence="1" id="KW-0805">Transcription regulation</keyword>
<dbReference type="PROSITE" id="PS50995">
    <property type="entry name" value="HTH_MARR_2"/>
    <property type="match status" value="1"/>
</dbReference>
<keyword evidence="3" id="KW-0804">Transcription</keyword>
<evidence type="ECO:0000256" key="2">
    <source>
        <dbReference type="ARBA" id="ARBA00023125"/>
    </source>
</evidence>
<sequence length="166" mass="19509">MEQKAMEDDLIRLFRKMIKVDFSAYLQGISREEFYMMGVIEEYFKQEEEAEGIKVSAIAKALDVSSPAVSRMLRGMEQKGYIMKRISSQNRRNTLVRLTEKGTQAYTRSRSELDRLLSKVMDYMGQRDMEEFLRLWNKLAGGFIEEYRLCQNAVYAKGDDQDERKI</sequence>
<dbReference type="PANTHER" id="PTHR33164">
    <property type="entry name" value="TRANSCRIPTIONAL REGULATOR, MARR FAMILY"/>
    <property type="match status" value="1"/>
</dbReference>
<keyword evidence="2" id="KW-0238">DNA-binding</keyword>
<dbReference type="EMBL" id="BLYI01000038">
    <property type="protein sequence ID" value="GFO85387.1"/>
    <property type="molecule type" value="Genomic_DNA"/>
</dbReference>
<evidence type="ECO:0000313" key="6">
    <source>
        <dbReference type="Proteomes" id="UP000613208"/>
    </source>
</evidence>
<dbReference type="PROSITE" id="PS01117">
    <property type="entry name" value="HTH_MARR_1"/>
    <property type="match status" value="1"/>
</dbReference>
<evidence type="ECO:0000256" key="1">
    <source>
        <dbReference type="ARBA" id="ARBA00023015"/>
    </source>
</evidence>
<dbReference type="Gene3D" id="1.10.10.10">
    <property type="entry name" value="Winged helix-like DNA-binding domain superfamily/Winged helix DNA-binding domain"/>
    <property type="match status" value="1"/>
</dbReference>
<dbReference type="GO" id="GO:0006950">
    <property type="term" value="P:response to stress"/>
    <property type="evidence" value="ECO:0007669"/>
    <property type="project" value="TreeGrafter"/>
</dbReference>
<dbReference type="InterPro" id="IPR023187">
    <property type="entry name" value="Tscrpt_reg_MarR-type_CS"/>
</dbReference>
<dbReference type="InterPro" id="IPR000835">
    <property type="entry name" value="HTH_MarR-typ"/>
</dbReference>
<keyword evidence="6" id="KW-1185">Reference proteome</keyword>
<dbReference type="InterPro" id="IPR036390">
    <property type="entry name" value="WH_DNA-bd_sf"/>
</dbReference>
<organism evidence="5 6">
    <name type="scientific">Anaerostipes butyraticus</name>
    <dbReference type="NCBI Taxonomy" id="645466"/>
    <lineage>
        <taxon>Bacteria</taxon>
        <taxon>Bacillati</taxon>
        <taxon>Bacillota</taxon>
        <taxon>Clostridia</taxon>
        <taxon>Lachnospirales</taxon>
        <taxon>Lachnospiraceae</taxon>
        <taxon>Anaerostipes</taxon>
    </lineage>
</organism>
<dbReference type="SMART" id="SM00347">
    <property type="entry name" value="HTH_MARR"/>
    <property type="match status" value="1"/>
</dbReference>
<dbReference type="InterPro" id="IPR039422">
    <property type="entry name" value="MarR/SlyA-like"/>
</dbReference>
<dbReference type="Pfam" id="PF01047">
    <property type="entry name" value="MarR"/>
    <property type="match status" value="1"/>
</dbReference>
<proteinExistence type="predicted"/>
<dbReference type="GO" id="GO:0003700">
    <property type="term" value="F:DNA-binding transcription factor activity"/>
    <property type="evidence" value="ECO:0007669"/>
    <property type="project" value="InterPro"/>
</dbReference>
<feature type="domain" description="HTH marR-type" evidence="4">
    <location>
        <begin position="1"/>
        <end position="141"/>
    </location>
</feature>
<comment type="caution">
    <text evidence="5">The sequence shown here is derived from an EMBL/GenBank/DDBJ whole genome shotgun (WGS) entry which is preliminary data.</text>
</comment>